<dbReference type="EMBL" id="LR586016">
    <property type="protein sequence ID" value="VIP02636.1"/>
    <property type="molecule type" value="Genomic_DNA"/>
</dbReference>
<evidence type="ECO:0000313" key="4">
    <source>
        <dbReference type="EMBL" id="VIP02636.1"/>
    </source>
</evidence>
<feature type="chain" id="PRO_5033534815" description="Amidohydrolase-related domain-containing protein" evidence="2">
    <location>
        <begin position="24"/>
        <end position="312"/>
    </location>
</feature>
<dbReference type="InterPro" id="IPR052350">
    <property type="entry name" value="Metallo-dep_Lactonases"/>
</dbReference>
<proteinExistence type="inferred from homology"/>
<dbReference type="InterPro" id="IPR032466">
    <property type="entry name" value="Metal_Hydrolase"/>
</dbReference>
<keyword evidence="4" id="KW-0378">Hydrolase</keyword>
<dbReference type="Gene3D" id="3.20.20.140">
    <property type="entry name" value="Metal-dependent hydrolases"/>
    <property type="match status" value="1"/>
</dbReference>
<dbReference type="RefSeq" id="WP_162657790.1">
    <property type="nucleotide sequence ID" value="NZ_LR593887.1"/>
</dbReference>
<dbReference type="SUPFAM" id="SSF51556">
    <property type="entry name" value="Metallo-dependent hydrolases"/>
    <property type="match status" value="1"/>
</dbReference>
<evidence type="ECO:0000259" key="3">
    <source>
        <dbReference type="Pfam" id="PF04909"/>
    </source>
</evidence>
<feature type="signal peptide" evidence="2">
    <location>
        <begin position="1"/>
        <end position="23"/>
    </location>
</feature>
<evidence type="ECO:0000256" key="1">
    <source>
        <dbReference type="ARBA" id="ARBA00038310"/>
    </source>
</evidence>
<dbReference type="Proteomes" id="UP000464378">
    <property type="component" value="Chromosome"/>
</dbReference>
<dbReference type="KEGG" id="tim:GMBLW1_13240"/>
<protein>
    <recommendedName>
        <fullName evidence="3">Amidohydrolase-related domain-containing protein</fullName>
    </recommendedName>
</protein>
<dbReference type="Pfam" id="PF04909">
    <property type="entry name" value="Amidohydro_2"/>
    <property type="match status" value="1"/>
</dbReference>
<sequence>MHPSRRQFLAVSAAAALSVPAWANESDSILDCHTHFYDPTRPVGVPWPGKADKLLYRRVLPADYHAVAKPLGITGTVIVEASSWVEDNQWLLDLKGGPLSIPGIVGRLAAGTPEFAGQLERFRKSNRWLGMRLNADQLDKLDRASPVLRDLKQLSEANRELDINGGPGMLPLVNQLAKALPDLRILINHCANLPIDGKAPPAEWIQGMTMAAKHSNVFCKVSSLVGGAAQRRPANAPVPADPAFYRPVLHVLWDTFGPDRLIFGSDWPVSERFAPLATVFGIVDAFFRDQGQEAYRKFFAGNAARAYRWPGA</sequence>
<feature type="domain" description="Amidohydrolase-related" evidence="3">
    <location>
        <begin position="31"/>
        <end position="308"/>
    </location>
</feature>
<dbReference type="InParanoid" id="A0A6C2YMG9"/>
<gene>
    <name evidence="4" type="ORF">GMBLW1_13240</name>
</gene>
<evidence type="ECO:0000256" key="2">
    <source>
        <dbReference type="SAM" id="SignalP"/>
    </source>
</evidence>
<dbReference type="PANTHER" id="PTHR43569">
    <property type="entry name" value="AMIDOHYDROLASE"/>
    <property type="match status" value="1"/>
</dbReference>
<keyword evidence="5" id="KW-1185">Reference proteome</keyword>
<keyword evidence="2" id="KW-0732">Signal</keyword>
<evidence type="ECO:0000313" key="5">
    <source>
        <dbReference type="Proteomes" id="UP000464378"/>
    </source>
</evidence>
<accession>A0A6C2YMG9</accession>
<organism evidence="4">
    <name type="scientific">Tuwongella immobilis</name>
    <dbReference type="NCBI Taxonomy" id="692036"/>
    <lineage>
        <taxon>Bacteria</taxon>
        <taxon>Pseudomonadati</taxon>
        <taxon>Planctomycetota</taxon>
        <taxon>Planctomycetia</taxon>
        <taxon>Gemmatales</taxon>
        <taxon>Gemmataceae</taxon>
        <taxon>Tuwongella</taxon>
    </lineage>
</organism>
<dbReference type="GO" id="GO:0016787">
    <property type="term" value="F:hydrolase activity"/>
    <property type="evidence" value="ECO:0007669"/>
    <property type="project" value="UniProtKB-KW"/>
</dbReference>
<name>A0A6C2YMG9_9BACT</name>
<dbReference type="PANTHER" id="PTHR43569:SF2">
    <property type="entry name" value="AMIDOHYDROLASE-RELATED DOMAIN-CONTAINING PROTEIN"/>
    <property type="match status" value="1"/>
</dbReference>
<dbReference type="EMBL" id="LR593887">
    <property type="protein sequence ID" value="VTS01996.1"/>
    <property type="molecule type" value="Genomic_DNA"/>
</dbReference>
<dbReference type="InterPro" id="IPR006680">
    <property type="entry name" value="Amidohydro-rel"/>
</dbReference>
<comment type="similarity">
    <text evidence="1">Belongs to the metallo-dependent hydrolases superfamily.</text>
</comment>
<reference evidence="4" key="1">
    <citation type="submission" date="2019-04" db="EMBL/GenBank/DDBJ databases">
        <authorList>
            <consortium name="Science for Life Laboratories"/>
        </authorList>
    </citation>
    <scope>NUCLEOTIDE SEQUENCE</scope>
    <source>
        <strain evidence="4">MBLW1</strain>
    </source>
</reference>
<dbReference type="AlphaFoldDB" id="A0A6C2YMG9"/>